<dbReference type="InterPro" id="IPR001810">
    <property type="entry name" value="F-box_dom"/>
</dbReference>
<organism evidence="2 3">
    <name type="scientific">Lithospermum erythrorhizon</name>
    <name type="common">Purple gromwell</name>
    <name type="synonym">Lithospermum officinale var. erythrorhizon</name>
    <dbReference type="NCBI Taxonomy" id="34254"/>
    <lineage>
        <taxon>Eukaryota</taxon>
        <taxon>Viridiplantae</taxon>
        <taxon>Streptophyta</taxon>
        <taxon>Embryophyta</taxon>
        <taxon>Tracheophyta</taxon>
        <taxon>Spermatophyta</taxon>
        <taxon>Magnoliopsida</taxon>
        <taxon>eudicotyledons</taxon>
        <taxon>Gunneridae</taxon>
        <taxon>Pentapetalae</taxon>
        <taxon>asterids</taxon>
        <taxon>lamiids</taxon>
        <taxon>Boraginales</taxon>
        <taxon>Boraginaceae</taxon>
        <taxon>Boraginoideae</taxon>
        <taxon>Lithospermeae</taxon>
        <taxon>Lithospermum</taxon>
    </lineage>
</organism>
<keyword evidence="3" id="KW-1185">Reference proteome</keyword>
<dbReference type="InterPro" id="IPR050232">
    <property type="entry name" value="FBL13/AtMIF1-like"/>
</dbReference>
<dbReference type="CDD" id="cd22160">
    <property type="entry name" value="F-box_AtFBL13-like"/>
    <property type="match status" value="1"/>
</dbReference>
<dbReference type="SUPFAM" id="SSF52047">
    <property type="entry name" value="RNI-like"/>
    <property type="match status" value="1"/>
</dbReference>
<evidence type="ECO:0000313" key="2">
    <source>
        <dbReference type="EMBL" id="GAA0143806.1"/>
    </source>
</evidence>
<dbReference type="PANTHER" id="PTHR31900:SF34">
    <property type="entry name" value="EMB|CAB62440.1-RELATED"/>
    <property type="match status" value="1"/>
</dbReference>
<dbReference type="PANTHER" id="PTHR31900">
    <property type="entry name" value="F-BOX/RNI SUPERFAMILY PROTEIN-RELATED"/>
    <property type="match status" value="1"/>
</dbReference>
<dbReference type="InterPro" id="IPR036047">
    <property type="entry name" value="F-box-like_dom_sf"/>
</dbReference>
<dbReference type="InterPro" id="IPR055411">
    <property type="entry name" value="LRR_FXL15/At3g58940/PEG3-like"/>
</dbReference>
<dbReference type="InterPro" id="IPR055357">
    <property type="entry name" value="LRR_At1g61320_AtMIF1"/>
</dbReference>
<dbReference type="Gene3D" id="3.80.10.10">
    <property type="entry name" value="Ribonuclease Inhibitor"/>
    <property type="match status" value="1"/>
</dbReference>
<dbReference type="PROSITE" id="PS50181">
    <property type="entry name" value="FBOX"/>
    <property type="match status" value="1"/>
</dbReference>
<dbReference type="Gene3D" id="1.20.1280.50">
    <property type="match status" value="1"/>
</dbReference>
<name>A0AAV3NXF9_LITER</name>
<dbReference type="AlphaFoldDB" id="A0AAV3NXF9"/>
<dbReference type="Pfam" id="PF24758">
    <property type="entry name" value="LRR_At5g56370"/>
    <property type="match status" value="1"/>
</dbReference>
<evidence type="ECO:0000313" key="3">
    <source>
        <dbReference type="Proteomes" id="UP001454036"/>
    </source>
</evidence>
<protein>
    <recommendedName>
        <fullName evidence="1">F-box domain-containing protein</fullName>
    </recommendedName>
</protein>
<comment type="caution">
    <text evidence="2">The sequence shown here is derived from an EMBL/GenBank/DDBJ whole genome shotgun (WGS) entry which is preliminary data.</text>
</comment>
<evidence type="ECO:0000259" key="1">
    <source>
        <dbReference type="PROSITE" id="PS50181"/>
    </source>
</evidence>
<dbReference type="SUPFAM" id="SSF81383">
    <property type="entry name" value="F-box domain"/>
    <property type="match status" value="1"/>
</dbReference>
<dbReference type="Pfam" id="PF00646">
    <property type="entry name" value="F-box"/>
    <property type="match status" value="1"/>
</dbReference>
<dbReference type="InterPro" id="IPR032675">
    <property type="entry name" value="LRR_dom_sf"/>
</dbReference>
<feature type="domain" description="F-box" evidence="1">
    <location>
        <begin position="51"/>
        <end position="99"/>
    </location>
</feature>
<dbReference type="SMART" id="SM00256">
    <property type="entry name" value="FBOX"/>
    <property type="match status" value="1"/>
</dbReference>
<dbReference type="InterPro" id="IPR053781">
    <property type="entry name" value="F-box_AtFBL13-like"/>
</dbReference>
<gene>
    <name evidence="2" type="ORF">LIER_04406</name>
</gene>
<reference evidence="2 3" key="1">
    <citation type="submission" date="2024-01" db="EMBL/GenBank/DDBJ databases">
        <title>The complete chloroplast genome sequence of Lithospermum erythrorhizon: insights into the phylogenetic relationship among Boraginaceae species and the maternal lineages of purple gromwells.</title>
        <authorList>
            <person name="Okada T."/>
            <person name="Watanabe K."/>
        </authorList>
    </citation>
    <scope>NUCLEOTIDE SEQUENCE [LARGE SCALE GENOMIC DNA]</scope>
</reference>
<sequence>MMLIPGFLDKFYAYLFADYLSKGLPCKFPRINTYQIDDRDQNYQIQQVESTDRLSGLPECLLHEILKYLPITDARQTSFLSRRWRYTWHSCPSYRFDEYHFREKYGMHNKMFKTFVDDTLQCRERYFPNLFLEFLKLEMDDIDNEYYALDDWVNYALEKKVKQLDIRIENFYMRHNLLPTSVFASETLNVLKISTCNFAWPDFVHLPNLQHLTLHWVSVNDEALVKILGGCPGINSLCLAALMHVKNFTIRKPKLEVLQLVSGDDEANVTVETSNLQSVFLSNIVWNNVNVSSSGHIKTLALYHVRKFSDEALKSLIVHHPFIENLHIEGCYDLKISVITSPLLKSLYIAYCIDLEEVSIDAPSLRRFEYRGDLISFSDFKSSHQLKCIISASDSEDHEDTSLYDKLKKMYETFNHSIALTLCSTRAKFLVIPSHMREKFLPQLGCLNHLKVELEKSEMDTQELKNGLLWIFPNLKSLEIIDAGFRVFKQHYS</sequence>
<proteinExistence type="predicted"/>
<dbReference type="EMBL" id="BAABME010000565">
    <property type="protein sequence ID" value="GAA0143806.1"/>
    <property type="molecule type" value="Genomic_DNA"/>
</dbReference>
<dbReference type="Proteomes" id="UP001454036">
    <property type="component" value="Unassembled WGS sequence"/>
</dbReference>
<accession>A0AAV3NXF9</accession>
<dbReference type="Pfam" id="PF23622">
    <property type="entry name" value="LRR_At1g61320_AtMIF1"/>
    <property type="match status" value="1"/>
</dbReference>